<dbReference type="SUPFAM" id="SSF53098">
    <property type="entry name" value="Ribonuclease H-like"/>
    <property type="match status" value="1"/>
</dbReference>
<feature type="region of interest" description="Disordered" evidence="1">
    <location>
        <begin position="64"/>
        <end position="89"/>
    </location>
</feature>
<dbReference type="Pfam" id="PF14291">
    <property type="entry name" value="DUF4371"/>
    <property type="match status" value="1"/>
</dbReference>
<dbReference type="PANTHER" id="PTHR45749">
    <property type="match status" value="1"/>
</dbReference>
<name>A0ABM1NHI4_NICVS</name>
<dbReference type="InterPro" id="IPR008906">
    <property type="entry name" value="HATC_C_dom"/>
</dbReference>
<feature type="compositionally biased region" description="Basic and acidic residues" evidence="1">
    <location>
        <begin position="64"/>
        <end position="75"/>
    </location>
</feature>
<proteinExistence type="predicted"/>
<evidence type="ECO:0000313" key="5">
    <source>
        <dbReference type="RefSeq" id="XP_017786284.1"/>
    </source>
</evidence>
<feature type="region of interest" description="Disordered" evidence="1">
    <location>
        <begin position="117"/>
        <end position="139"/>
    </location>
</feature>
<feature type="domain" description="HAT C-terminal dimerisation" evidence="2">
    <location>
        <begin position="891"/>
        <end position="972"/>
    </location>
</feature>
<dbReference type="InterPro" id="IPR012337">
    <property type="entry name" value="RNaseH-like_sf"/>
</dbReference>
<evidence type="ECO:0000259" key="3">
    <source>
        <dbReference type="Pfam" id="PF14291"/>
    </source>
</evidence>
<gene>
    <name evidence="5 6" type="primary">LOC108569291</name>
</gene>
<protein>
    <submittedName>
        <fullName evidence="5 6">Zinc finger MYM-type protein 1-like isoform X1</fullName>
    </submittedName>
</protein>
<feature type="compositionally biased region" description="Basic residues" evidence="1">
    <location>
        <begin position="117"/>
        <end position="137"/>
    </location>
</feature>
<keyword evidence="4" id="KW-1185">Reference proteome</keyword>
<dbReference type="RefSeq" id="XP_017786285.1">
    <property type="nucleotide sequence ID" value="XM_017930796.1"/>
</dbReference>
<reference evidence="5 6" key="1">
    <citation type="submission" date="2025-05" db="UniProtKB">
        <authorList>
            <consortium name="RefSeq"/>
        </authorList>
    </citation>
    <scope>IDENTIFICATION</scope>
    <source>
        <tissue evidence="5 6">Whole Larva</tissue>
    </source>
</reference>
<feature type="domain" description="DUF4371" evidence="3">
    <location>
        <begin position="390"/>
        <end position="583"/>
    </location>
</feature>
<dbReference type="InterPro" id="IPR025398">
    <property type="entry name" value="DUF4371"/>
</dbReference>
<dbReference type="Proteomes" id="UP000695000">
    <property type="component" value="Unplaced"/>
</dbReference>
<accession>A0ABM1NHI4</accession>
<dbReference type="RefSeq" id="XP_017786284.1">
    <property type="nucleotide sequence ID" value="XM_017930795.1"/>
</dbReference>
<organism evidence="4 5">
    <name type="scientific">Nicrophorus vespilloides</name>
    <name type="common">Boreal carrion beetle</name>
    <dbReference type="NCBI Taxonomy" id="110193"/>
    <lineage>
        <taxon>Eukaryota</taxon>
        <taxon>Metazoa</taxon>
        <taxon>Ecdysozoa</taxon>
        <taxon>Arthropoda</taxon>
        <taxon>Hexapoda</taxon>
        <taxon>Insecta</taxon>
        <taxon>Pterygota</taxon>
        <taxon>Neoptera</taxon>
        <taxon>Endopterygota</taxon>
        <taxon>Coleoptera</taxon>
        <taxon>Polyphaga</taxon>
        <taxon>Staphyliniformia</taxon>
        <taxon>Silphidae</taxon>
        <taxon>Nicrophorinae</taxon>
        <taxon>Nicrophorus</taxon>
    </lineage>
</organism>
<dbReference type="PANTHER" id="PTHR45749:SF35">
    <property type="entry name" value="AC-LIKE TRANSPOSASE-RELATED"/>
    <property type="match status" value="1"/>
</dbReference>
<evidence type="ECO:0000313" key="6">
    <source>
        <dbReference type="RefSeq" id="XP_017786285.1"/>
    </source>
</evidence>
<evidence type="ECO:0000256" key="1">
    <source>
        <dbReference type="SAM" id="MobiDB-lite"/>
    </source>
</evidence>
<evidence type="ECO:0000313" key="4">
    <source>
        <dbReference type="Proteomes" id="UP000695000"/>
    </source>
</evidence>
<dbReference type="GeneID" id="108569291"/>
<sequence length="998" mass="114920">MDAQLCLNEEVLVKEEYTTEDSSETKSSIHEYMENDNFNLISSDPVKSDKPKKLSGAQFRKLRMEKEKRKIKEETTAQVSEENEDSSESVNRLECLDNKQSTFNIICNEEENLKRKAKNVSGTKKRKTRLPKEKPKKLSGAQFRKLRMEKEKRKMEELQIAIKEVFFKGQMPVPLEGEENDDSLEKISPIEEYLKIEQTEINFLTNDTERRIFGSSDSHFMKSQVIKDSISECISPILEDGAGNEQLMSVLSNDPGTWPAKIDAHTARMLTERGPFQVKDFDFPCSSTGRKFSKTYYYRQLPNGEEIPRDWLIYSVLNNSVYCFCCKVFGDYKKRLSYQIGCSDWQHLTFSMVRHEKSLTHNENMKSWIVLKKSLKSKTEIDTLQQRVLDGEKKHWYAVIERIIAIIRYLASQGLAFRGSSSNTLFDDDNGNFLKAIEMISRFDAIMLEHINRIERSKDELCSTPNYLGYQIHSEIINIVGLKIKDTILNMIRKFKYFSIILDCTPDENNVEHLAIIIRFVSLNSKQVEVREHFLGLCPMTDSSGEDLSAFVLRELLALNLNIFDIRGQGYDNGTRMRGKHSGFQAKIMKINPRAFFVPCSAQSLNVLVNDTASISYETINFFGLVQELFVFLCGSTKRWAVLERHVVNLNLMPFRDDTRWSSRMDAMKLLRYDIALVYDALVEIADDKSQDFDTNNAAHSLALKISNYKFLCCIVTWYNVLYEINVVSEMIQNEKTNISSCLTSLRNLATFLTNTRTDNDFGEMLTLASDLAKNLDVEPKLCATEIAKPRRKKRKADAESNDDPIISDPVLDFKVNFYNFILNQAFTSIIDRFQTLYSYNETFGFLYRIVGASEEELQQCCKNLHLKLSHEQRNESDIDGAELFDEIKTLKRYLNCTEDMNPQDILQYIFENNLQATFPNVFISLRILLTLPVTVATVEHSSCKLNTVKKYLKSTNAQDELETVSIISMEHDVLDGVDLHDTISEFALSKARSVTLL</sequence>
<evidence type="ECO:0000259" key="2">
    <source>
        <dbReference type="Pfam" id="PF05699"/>
    </source>
</evidence>
<dbReference type="Pfam" id="PF05699">
    <property type="entry name" value="Dimer_Tnp_hAT"/>
    <property type="match status" value="1"/>
</dbReference>